<name>A0A1Q3EHA8_LENED</name>
<accession>A0A1Q3EHA8</accession>
<dbReference type="PANTHER" id="PTHR46430">
    <property type="entry name" value="PROTEIN SKT5-RELATED"/>
    <property type="match status" value="1"/>
</dbReference>
<dbReference type="Pfam" id="PF08240">
    <property type="entry name" value="ADH_N"/>
    <property type="match status" value="1"/>
</dbReference>
<dbReference type="EMBL" id="BDGU01000328">
    <property type="protein sequence ID" value="GAW06608.1"/>
    <property type="molecule type" value="Genomic_DNA"/>
</dbReference>
<feature type="compositionally biased region" description="Polar residues" evidence="2">
    <location>
        <begin position="79"/>
        <end position="89"/>
    </location>
</feature>
<dbReference type="SUPFAM" id="SSF51735">
    <property type="entry name" value="NAD(P)-binding Rossmann-fold domains"/>
    <property type="match status" value="1"/>
</dbReference>
<sequence length="897" mass="97667">MFPLAVFVPHSLRRGVGVLAMRICCVDQEEYRSSAPPADGEVIHLYPLSKQGQSKAGGVDEDCPPFGGALIVTDVAPQQRPQSNYSQALEYQPDVGRPLDRRQYQEAEQEYEDEDAGYTPPNDPDDFYAGNGTGSRPASTYMPESFPPAGPGSRSIAAQSTRGPSPPPGPILDHSHLRPGNHAALLSHERTLELYRANAKKTQDPDIQFEFAVFMIDASKSMPIPENTPGNLLQVEKALEKREDLIKEAMTLLKRLADRGHPASQYFLADCYANGIGTPKNKQDFDRAYPLFVLAAKHGHPDAAYRAGTCCENGWGCRRESAKALQFFKKAAASLHPGAMYRLGIAELNGELGQSKSPKEGVKWLKRSAEHATAEFPHALHELALLHERGIDNVVFVDYEYATELLAQAAELGYAPSAYRLGECYEYGKLGCPQDPALSIHYYNIAAQQNHRDACFALTAWYLVGSPGVLPQSDTEAFLWSQKAADAGLVKAMYAVGYFLEVGIGTPPDLPQAISYYKRAAEQGDKRAAQRLKGSTTQVMHQPGGPGFLLLHSPAPGEGEVLIKVAYAAMIAFDTYINDLGYSATFPMILGFNASGTVAEVGIGIDDLQIGDRVTAFTFRNSEAKGMQEYTLQTRSVIAKIPDSVSLEAAAAIPDNFITAFNSLFNPEYLGLPYPTSFPAPESPSFANVLPILIYGAGSTTGHYAIQLLHSAGYTNVLVTASPKHHEYLRSLGATHTFDYNSPCLIEDINSVVTASEGGKLKFVLDCITAQTTMAAISKVVSTEGTVAVLLPLKIGSNVRSAESDTMWLEIPDSLNPLPKGTRLAGVRTFLFEQVPYLKDNLMTKILPTLLEKKIIQPTKIRLLDESYGSLKDRVDVGLDLLRNNKVSGEKVIVKIA</sequence>
<dbReference type="InterPro" id="IPR051726">
    <property type="entry name" value="Chitin_Synth_Reg"/>
</dbReference>
<dbReference type="InterPro" id="IPR006597">
    <property type="entry name" value="Sel1-like"/>
</dbReference>
<dbReference type="Gene3D" id="3.90.180.10">
    <property type="entry name" value="Medium-chain alcohol dehydrogenases, catalytic domain"/>
    <property type="match status" value="1"/>
</dbReference>
<keyword evidence="5" id="KW-1185">Reference proteome</keyword>
<evidence type="ECO:0000313" key="5">
    <source>
        <dbReference type="Proteomes" id="UP000188533"/>
    </source>
</evidence>
<dbReference type="InterPro" id="IPR013154">
    <property type="entry name" value="ADH-like_N"/>
</dbReference>
<dbReference type="InterPro" id="IPR020843">
    <property type="entry name" value="ER"/>
</dbReference>
<evidence type="ECO:0000259" key="3">
    <source>
        <dbReference type="SMART" id="SM00829"/>
    </source>
</evidence>
<comment type="caution">
    <text evidence="4">The sequence shown here is derived from an EMBL/GenBank/DDBJ whole genome shotgun (WGS) entry which is preliminary data.</text>
</comment>
<dbReference type="Pfam" id="PF00107">
    <property type="entry name" value="ADH_zinc_N"/>
    <property type="match status" value="1"/>
</dbReference>
<reference evidence="4 5" key="2">
    <citation type="submission" date="2017-02" db="EMBL/GenBank/DDBJ databases">
        <title>A genome survey and senescence transcriptome analysis in Lentinula edodes.</title>
        <authorList>
            <person name="Sakamoto Y."/>
            <person name="Nakade K."/>
            <person name="Sato S."/>
            <person name="Yoshida Y."/>
            <person name="Miyazaki K."/>
            <person name="Natsume S."/>
            <person name="Konno N."/>
        </authorList>
    </citation>
    <scope>NUCLEOTIDE SEQUENCE [LARGE SCALE GENOMIC DNA]</scope>
    <source>
        <strain evidence="4 5">NBRC 111202</strain>
    </source>
</reference>
<dbReference type="InterPro" id="IPR011990">
    <property type="entry name" value="TPR-like_helical_dom_sf"/>
</dbReference>
<dbReference type="Pfam" id="PF08238">
    <property type="entry name" value="Sel1"/>
    <property type="match status" value="7"/>
</dbReference>
<evidence type="ECO:0000313" key="4">
    <source>
        <dbReference type="EMBL" id="GAW06608.1"/>
    </source>
</evidence>
<dbReference type="Gene3D" id="1.25.40.10">
    <property type="entry name" value="Tetratricopeptide repeat domain"/>
    <property type="match status" value="2"/>
</dbReference>
<dbReference type="SMART" id="SM00671">
    <property type="entry name" value="SEL1"/>
    <property type="match status" value="7"/>
</dbReference>
<dbReference type="SUPFAM" id="SSF81901">
    <property type="entry name" value="HCP-like"/>
    <property type="match status" value="1"/>
</dbReference>
<dbReference type="InterPro" id="IPR011032">
    <property type="entry name" value="GroES-like_sf"/>
</dbReference>
<dbReference type="CDD" id="cd08249">
    <property type="entry name" value="enoyl_reductase_like"/>
    <property type="match status" value="1"/>
</dbReference>
<dbReference type="InterPro" id="IPR013149">
    <property type="entry name" value="ADH-like_C"/>
</dbReference>
<dbReference type="STRING" id="5353.A0A1Q3EHA8"/>
<dbReference type="InterPro" id="IPR047122">
    <property type="entry name" value="Trans-enoyl_RdTase-like"/>
</dbReference>
<dbReference type="PANTHER" id="PTHR46430:SF1">
    <property type="entry name" value="CHITIN SYNTHASE REGULATOR SKT5-RELATED"/>
    <property type="match status" value="1"/>
</dbReference>
<keyword evidence="1" id="KW-0677">Repeat</keyword>
<feature type="compositionally biased region" description="Acidic residues" evidence="2">
    <location>
        <begin position="107"/>
        <end position="116"/>
    </location>
</feature>
<dbReference type="SMART" id="SM00829">
    <property type="entry name" value="PKS_ER"/>
    <property type="match status" value="1"/>
</dbReference>
<dbReference type="GO" id="GO:0016651">
    <property type="term" value="F:oxidoreductase activity, acting on NAD(P)H"/>
    <property type="evidence" value="ECO:0007669"/>
    <property type="project" value="InterPro"/>
</dbReference>
<protein>
    <submittedName>
        <fullName evidence="4">HCP-like protein</fullName>
    </submittedName>
</protein>
<proteinExistence type="predicted"/>
<feature type="domain" description="Enoyl reductase (ER)" evidence="3">
    <location>
        <begin position="541"/>
        <end position="894"/>
    </location>
</feature>
<feature type="region of interest" description="Disordered" evidence="2">
    <location>
        <begin position="77"/>
        <end position="178"/>
    </location>
</feature>
<evidence type="ECO:0000256" key="1">
    <source>
        <dbReference type="ARBA" id="ARBA00022737"/>
    </source>
</evidence>
<dbReference type="Proteomes" id="UP000188533">
    <property type="component" value="Unassembled WGS sequence"/>
</dbReference>
<dbReference type="InterPro" id="IPR036291">
    <property type="entry name" value="NAD(P)-bd_dom_sf"/>
</dbReference>
<dbReference type="AlphaFoldDB" id="A0A1Q3EHA8"/>
<evidence type="ECO:0000256" key="2">
    <source>
        <dbReference type="SAM" id="MobiDB-lite"/>
    </source>
</evidence>
<dbReference type="SUPFAM" id="SSF50129">
    <property type="entry name" value="GroES-like"/>
    <property type="match status" value="1"/>
</dbReference>
<dbReference type="Gene3D" id="3.40.50.720">
    <property type="entry name" value="NAD(P)-binding Rossmann-like Domain"/>
    <property type="match status" value="1"/>
</dbReference>
<reference evidence="4 5" key="1">
    <citation type="submission" date="2016-08" db="EMBL/GenBank/DDBJ databases">
        <authorList>
            <consortium name="Lentinula edodes genome sequencing consortium"/>
            <person name="Sakamoto Y."/>
            <person name="Nakade K."/>
            <person name="Sato S."/>
            <person name="Yoshida Y."/>
            <person name="Miyazaki K."/>
            <person name="Natsume S."/>
            <person name="Konno N."/>
        </authorList>
    </citation>
    <scope>NUCLEOTIDE SEQUENCE [LARGE SCALE GENOMIC DNA]</scope>
    <source>
        <strain evidence="4 5">NBRC 111202</strain>
    </source>
</reference>
<gene>
    <name evidence="4" type="ORF">LENED_008545</name>
</gene>
<organism evidence="4 5">
    <name type="scientific">Lentinula edodes</name>
    <name type="common">Shiitake mushroom</name>
    <name type="synonym">Lentinus edodes</name>
    <dbReference type="NCBI Taxonomy" id="5353"/>
    <lineage>
        <taxon>Eukaryota</taxon>
        <taxon>Fungi</taxon>
        <taxon>Dikarya</taxon>
        <taxon>Basidiomycota</taxon>
        <taxon>Agaricomycotina</taxon>
        <taxon>Agaricomycetes</taxon>
        <taxon>Agaricomycetidae</taxon>
        <taxon>Agaricales</taxon>
        <taxon>Marasmiineae</taxon>
        <taxon>Omphalotaceae</taxon>
        <taxon>Lentinula</taxon>
    </lineage>
</organism>